<name>A0AAX1UJY6_CERSP</name>
<dbReference type="SUPFAM" id="SSF46785">
    <property type="entry name" value="Winged helix' DNA-binding domain"/>
    <property type="match status" value="1"/>
</dbReference>
<dbReference type="PANTHER" id="PTHR18964:SF149">
    <property type="entry name" value="BIFUNCTIONAL UDP-N-ACETYLGLUCOSAMINE 2-EPIMERASE_N-ACETYLMANNOSAMINE KINASE"/>
    <property type="match status" value="1"/>
</dbReference>
<reference evidence="3 4" key="1">
    <citation type="submission" date="2018-08" db="EMBL/GenBank/DDBJ databases">
        <title>Draft genome sequence of Rhodobacter sphaeroides FY.</title>
        <authorList>
            <person name="Rayyan A."/>
            <person name="Meyer T.E."/>
            <person name="Kyndt J.A."/>
        </authorList>
    </citation>
    <scope>NUCLEOTIDE SEQUENCE [LARGE SCALE GENOMIC DNA]</scope>
    <source>
        <strain evidence="3 4">FY</strain>
    </source>
</reference>
<organism evidence="3 4">
    <name type="scientific">Cereibacter sphaeroides</name>
    <name type="common">Rhodobacter sphaeroides</name>
    <dbReference type="NCBI Taxonomy" id="1063"/>
    <lineage>
        <taxon>Bacteria</taxon>
        <taxon>Pseudomonadati</taxon>
        <taxon>Pseudomonadota</taxon>
        <taxon>Alphaproteobacteria</taxon>
        <taxon>Rhodobacterales</taxon>
        <taxon>Paracoccaceae</taxon>
        <taxon>Cereibacter</taxon>
    </lineage>
</organism>
<gene>
    <name evidence="3" type="ORF">D1114_13465</name>
</gene>
<dbReference type="Pfam" id="PF00480">
    <property type="entry name" value="ROK"/>
    <property type="match status" value="1"/>
</dbReference>
<dbReference type="InterPro" id="IPR000600">
    <property type="entry name" value="ROK"/>
</dbReference>
<dbReference type="GO" id="GO:0003700">
    <property type="term" value="F:DNA-binding transcription factor activity"/>
    <property type="evidence" value="ECO:0007669"/>
    <property type="project" value="InterPro"/>
</dbReference>
<evidence type="ECO:0000256" key="1">
    <source>
        <dbReference type="ARBA" id="ARBA00006479"/>
    </source>
</evidence>
<dbReference type="Proteomes" id="UP000266305">
    <property type="component" value="Unassembled WGS sequence"/>
</dbReference>
<protein>
    <submittedName>
        <fullName evidence="3">ROK family transcriptional regulator</fullName>
    </submittedName>
</protein>
<dbReference type="EMBL" id="QWGP01000014">
    <property type="protein sequence ID" value="RHZ94110.1"/>
    <property type="molecule type" value="Genomic_DNA"/>
</dbReference>
<dbReference type="Gene3D" id="1.10.10.10">
    <property type="entry name" value="Winged helix-like DNA-binding domain superfamily/Winged helix DNA-binding domain"/>
    <property type="match status" value="1"/>
</dbReference>
<comment type="caution">
    <text evidence="3">The sequence shown here is derived from an EMBL/GenBank/DDBJ whole genome shotgun (WGS) entry which is preliminary data.</text>
</comment>
<dbReference type="Gene3D" id="3.30.420.40">
    <property type="match status" value="2"/>
</dbReference>
<evidence type="ECO:0000259" key="2">
    <source>
        <dbReference type="Pfam" id="PF12802"/>
    </source>
</evidence>
<comment type="similarity">
    <text evidence="1">Belongs to the ROK (NagC/XylR) family.</text>
</comment>
<evidence type="ECO:0000313" key="4">
    <source>
        <dbReference type="Proteomes" id="UP000266305"/>
    </source>
</evidence>
<dbReference type="Pfam" id="PF12802">
    <property type="entry name" value="MarR_2"/>
    <property type="match status" value="1"/>
</dbReference>
<accession>A0AAX1UJY6</accession>
<dbReference type="AlphaFoldDB" id="A0AAX1UJY6"/>
<dbReference type="InterPro" id="IPR036390">
    <property type="entry name" value="WH_DNA-bd_sf"/>
</dbReference>
<proteinExistence type="inferred from homology"/>
<dbReference type="SUPFAM" id="SSF53067">
    <property type="entry name" value="Actin-like ATPase domain"/>
    <property type="match status" value="1"/>
</dbReference>
<evidence type="ECO:0000313" key="3">
    <source>
        <dbReference type="EMBL" id="RHZ94110.1"/>
    </source>
</evidence>
<dbReference type="InterPro" id="IPR000835">
    <property type="entry name" value="HTH_MarR-typ"/>
</dbReference>
<dbReference type="PANTHER" id="PTHR18964">
    <property type="entry name" value="ROK (REPRESSOR, ORF, KINASE) FAMILY"/>
    <property type="match status" value="1"/>
</dbReference>
<sequence>MTRKPLTLTGSALAVLRALVERGPSTRPQLGQDLGLSRPTMSAAMAELMEAGLVEPIGSVHGGMGRRAVEYRVATHAGHVIAVDAGSTHIRLRLSTLDRRLLHASLHPLPNSQYSLTPQISSVVADAVAEALEKTEADWGPLLAMVIAIPTRVVGPEGDTAATDQEVIFTNFTPPPQVDCTLVNNVNCAAVAEYHYGAARGHQTFAFLQVGVKIGLGLMLNGQILPGVNGAAGEIGHITFPFAPGLTPVPGEAERYIGTEAFMARVRADWPESLGRPPADTYELLARAGEGDATALRHVEGHAAEIGAVIAICVSVIDPGLVVLGGGYGASPLLRPKVEEVVRHLAFPAEITTSTLAAEATVLGAERLAVDRAVSVLLGLPA</sequence>
<dbReference type="InterPro" id="IPR043129">
    <property type="entry name" value="ATPase_NBD"/>
</dbReference>
<dbReference type="InterPro" id="IPR036388">
    <property type="entry name" value="WH-like_DNA-bd_sf"/>
</dbReference>
<feature type="domain" description="HTH marR-type" evidence="2">
    <location>
        <begin position="8"/>
        <end position="59"/>
    </location>
</feature>